<dbReference type="EMBL" id="VEPZ02000032">
    <property type="protein sequence ID" value="KAE8735602.1"/>
    <property type="molecule type" value="Genomic_DNA"/>
</dbReference>
<feature type="compositionally biased region" description="Acidic residues" evidence="1">
    <location>
        <begin position="346"/>
        <end position="360"/>
    </location>
</feature>
<feature type="domain" description="F-box" evidence="2">
    <location>
        <begin position="14"/>
        <end position="40"/>
    </location>
</feature>
<dbReference type="Pfam" id="PF16004">
    <property type="entry name" value="EFTUD2"/>
    <property type="match status" value="1"/>
</dbReference>
<dbReference type="Proteomes" id="UP000436088">
    <property type="component" value="Unassembled WGS sequence"/>
</dbReference>
<comment type="caution">
    <text evidence="4">The sequence shown here is derived from an EMBL/GenBank/DDBJ whole genome shotgun (WGS) entry which is preliminary data.</text>
</comment>
<protein>
    <submittedName>
        <fullName evidence="4">Sec23/sec24 transport family protein isoform 1</fullName>
    </submittedName>
</protein>
<dbReference type="PANTHER" id="PTHR35546:SF21">
    <property type="entry name" value="F-BOX DOMAIN-CONTAINING PROTEIN"/>
    <property type="match status" value="1"/>
</dbReference>
<dbReference type="PANTHER" id="PTHR35546">
    <property type="entry name" value="F-BOX PROTEIN INTERACTION DOMAIN PROTEIN-RELATED"/>
    <property type="match status" value="1"/>
</dbReference>
<evidence type="ECO:0000256" key="1">
    <source>
        <dbReference type="SAM" id="MobiDB-lite"/>
    </source>
</evidence>
<evidence type="ECO:0000259" key="2">
    <source>
        <dbReference type="Pfam" id="PF00646"/>
    </source>
</evidence>
<feature type="domain" description="116kDa U5 small nuclear ribonucleoprotein component N-terminal" evidence="3">
    <location>
        <begin position="332"/>
        <end position="427"/>
    </location>
</feature>
<gene>
    <name evidence="4" type="ORF">F3Y22_tig00000340pilonHSYRG00748</name>
</gene>
<dbReference type="InterPro" id="IPR055290">
    <property type="entry name" value="At3g26010-like"/>
</dbReference>
<evidence type="ECO:0000313" key="5">
    <source>
        <dbReference type="Proteomes" id="UP000436088"/>
    </source>
</evidence>
<feature type="region of interest" description="Disordered" evidence="1">
    <location>
        <begin position="345"/>
        <end position="389"/>
    </location>
</feature>
<organism evidence="4 5">
    <name type="scientific">Hibiscus syriacus</name>
    <name type="common">Rose of Sharon</name>
    <dbReference type="NCBI Taxonomy" id="106335"/>
    <lineage>
        <taxon>Eukaryota</taxon>
        <taxon>Viridiplantae</taxon>
        <taxon>Streptophyta</taxon>
        <taxon>Embryophyta</taxon>
        <taxon>Tracheophyta</taxon>
        <taxon>Spermatophyta</taxon>
        <taxon>Magnoliopsida</taxon>
        <taxon>eudicotyledons</taxon>
        <taxon>Gunneridae</taxon>
        <taxon>Pentapetalae</taxon>
        <taxon>rosids</taxon>
        <taxon>malvids</taxon>
        <taxon>Malvales</taxon>
        <taxon>Malvaceae</taxon>
        <taxon>Malvoideae</taxon>
        <taxon>Hibiscus</taxon>
    </lineage>
</organism>
<accession>A0A6A3D8N8</accession>
<dbReference type="AlphaFoldDB" id="A0A6A3D8N8"/>
<proteinExistence type="predicted"/>
<evidence type="ECO:0000313" key="4">
    <source>
        <dbReference type="EMBL" id="KAE8735602.1"/>
    </source>
</evidence>
<dbReference type="InterPro" id="IPR001810">
    <property type="entry name" value="F-box_dom"/>
</dbReference>
<name>A0A6A3D8N8_HIBSY</name>
<dbReference type="InterPro" id="IPR036047">
    <property type="entry name" value="F-box-like_dom_sf"/>
</dbReference>
<reference evidence="4" key="1">
    <citation type="submission" date="2019-09" db="EMBL/GenBank/DDBJ databases">
        <title>Draft genome information of white flower Hibiscus syriacus.</title>
        <authorList>
            <person name="Kim Y.-M."/>
        </authorList>
    </citation>
    <scope>NUCLEOTIDE SEQUENCE [LARGE SCALE GENOMIC DNA]</scope>
    <source>
        <strain evidence="4">YM2019G1</strain>
    </source>
</reference>
<keyword evidence="5" id="KW-1185">Reference proteome</keyword>
<dbReference type="Pfam" id="PF00646">
    <property type="entry name" value="F-box"/>
    <property type="match status" value="1"/>
</dbReference>
<dbReference type="InterPro" id="IPR031950">
    <property type="entry name" value="EFTUD2_N"/>
</dbReference>
<sequence>MGNLGELNGDIPFDVLSRLPTKYMPRLKCVCKGWNRLISDTFFMKVQSQKGEAVLSGFFFQQRYRWSYEEISAVTYIPVKKQDADEAELFQTVLDFLPEHVVVLSSCNGLVCCRSCFPRVDPCFYICNPLNHEWMRLKWDEPNKEDNFALAFDPCKDTLGTSIKFKLIKVKQIETEEGVHASRSIYMLRIQGPGRNRSKSANATITCTRTVGYEFSSIREACIGDSDGKLHYILVSQHGLQLWCLDDYFESRWSLKVSKTLEEMEEQHTRFLYNLQERVTQRLSVEMEPLVDLLAFKDGCLLMRFSLKIMLYNIETNTMQLVCSISKLAMDDNLYDEFGNCIGPEIESDRESEGEEEEDGLLDRYAQEEREESDGEAQPGVSNGLITAADDVDMDNQIVLAEDKKYYPTAEEVYGEDVETLVMDEDE</sequence>
<dbReference type="SUPFAM" id="SSF81383">
    <property type="entry name" value="F-box domain"/>
    <property type="match status" value="1"/>
</dbReference>
<evidence type="ECO:0000259" key="3">
    <source>
        <dbReference type="Pfam" id="PF16004"/>
    </source>
</evidence>